<reference evidence="2 3" key="1">
    <citation type="submission" date="2016-06" db="EMBL/GenBank/DDBJ databases">
        <authorList>
            <person name="Kjaerup R.B."/>
            <person name="Dalgaard T.S."/>
            <person name="Juul-Madsen H.R."/>
        </authorList>
    </citation>
    <scope>NUCLEOTIDE SEQUENCE [LARGE SCALE GENOMIC DNA]</scope>
    <source>
        <strain evidence="2 3">CECT 8886</strain>
    </source>
</reference>
<dbReference type="InterPro" id="IPR008136">
    <property type="entry name" value="CinA_C"/>
</dbReference>
<dbReference type="Proteomes" id="UP000092544">
    <property type="component" value="Unassembled WGS sequence"/>
</dbReference>
<sequence length="166" mass="17390">MSFKQEMTLTAGSVSQLLLRKNWQLVTAESCTGGLIGAVCTDLSGSSAWFFGGVISYANEAKERGLGVNPDTLKTYGAVSEQTVEQMCAGALRLGGDVAIAVSGVAGPSGGTQDKPVGCVYIGWQVKGKSPQVQRFQFAGNREAIREATVLAALDGLIERLTADEK</sequence>
<proteinExistence type="predicted"/>
<dbReference type="NCBIfam" id="TIGR00199">
    <property type="entry name" value="PncC_domain"/>
    <property type="match status" value="1"/>
</dbReference>
<dbReference type="GO" id="GO:0019159">
    <property type="term" value="F:nicotinamide-nucleotide amidase activity"/>
    <property type="evidence" value="ECO:0007669"/>
    <property type="project" value="UniProtKB-EC"/>
</dbReference>
<dbReference type="EC" id="3.5.1.42" evidence="2"/>
<protein>
    <submittedName>
        <fullName evidence="2">Nicotinamide-nucleotide amidohydrolase PncC</fullName>
        <ecNumber evidence="2">3.5.1.42</ecNumber>
    </submittedName>
</protein>
<dbReference type="InterPro" id="IPR036653">
    <property type="entry name" value="CinA-like_C"/>
</dbReference>
<organism evidence="2 3">
    <name type="scientific">Marinomonas spartinae</name>
    <dbReference type="NCBI Taxonomy" id="1792290"/>
    <lineage>
        <taxon>Bacteria</taxon>
        <taxon>Pseudomonadati</taxon>
        <taxon>Pseudomonadota</taxon>
        <taxon>Gammaproteobacteria</taxon>
        <taxon>Oceanospirillales</taxon>
        <taxon>Oceanospirillaceae</taxon>
        <taxon>Marinomonas</taxon>
    </lineage>
</organism>
<dbReference type="EMBL" id="FLOB01000023">
    <property type="protein sequence ID" value="SBS37912.1"/>
    <property type="molecule type" value="Genomic_DNA"/>
</dbReference>
<dbReference type="Gene3D" id="3.90.950.20">
    <property type="entry name" value="CinA-like"/>
    <property type="match status" value="1"/>
</dbReference>
<name>A0A1A8TVR9_9GAMM</name>
<evidence type="ECO:0000313" key="2">
    <source>
        <dbReference type="EMBL" id="SBS37912.1"/>
    </source>
</evidence>
<evidence type="ECO:0000259" key="1">
    <source>
        <dbReference type="Pfam" id="PF02464"/>
    </source>
</evidence>
<dbReference type="RefSeq" id="WP_067021021.1">
    <property type="nucleotide sequence ID" value="NZ_FLOB01000023.1"/>
</dbReference>
<dbReference type="STRING" id="1792290.MSP8886_04314"/>
<keyword evidence="2" id="KW-0378">Hydrolase</keyword>
<dbReference type="Pfam" id="PF02464">
    <property type="entry name" value="CinA"/>
    <property type="match status" value="1"/>
</dbReference>
<accession>A0A1A8TVR9</accession>
<feature type="domain" description="CinA C-terminal" evidence="1">
    <location>
        <begin position="12"/>
        <end position="160"/>
    </location>
</feature>
<gene>
    <name evidence="2" type="primary">pncC</name>
    <name evidence="2" type="ORF">MSP8886_04314</name>
</gene>
<dbReference type="SUPFAM" id="SSF142433">
    <property type="entry name" value="CinA-like"/>
    <property type="match status" value="1"/>
</dbReference>
<dbReference type="AlphaFoldDB" id="A0A1A8TVR9"/>
<evidence type="ECO:0000313" key="3">
    <source>
        <dbReference type="Proteomes" id="UP000092544"/>
    </source>
</evidence>
<dbReference type="OrthoDB" id="9801454at2"/>
<keyword evidence="3" id="KW-1185">Reference proteome</keyword>